<evidence type="ECO:0008006" key="3">
    <source>
        <dbReference type="Google" id="ProtNLM"/>
    </source>
</evidence>
<organism evidence="1 2">
    <name type="scientific">Prosthecobacter algae</name>
    <dbReference type="NCBI Taxonomy" id="1144682"/>
    <lineage>
        <taxon>Bacteria</taxon>
        <taxon>Pseudomonadati</taxon>
        <taxon>Verrucomicrobiota</taxon>
        <taxon>Verrucomicrobiia</taxon>
        <taxon>Verrucomicrobiales</taxon>
        <taxon>Verrucomicrobiaceae</taxon>
        <taxon>Prosthecobacter</taxon>
    </lineage>
</organism>
<name>A0ABP9NYJ6_9BACT</name>
<dbReference type="EMBL" id="BAABIA010000002">
    <property type="protein sequence ID" value="GAA5137154.1"/>
    <property type="molecule type" value="Genomic_DNA"/>
</dbReference>
<accession>A0ABP9NYJ6</accession>
<evidence type="ECO:0000313" key="1">
    <source>
        <dbReference type="EMBL" id="GAA5137154.1"/>
    </source>
</evidence>
<protein>
    <recommendedName>
        <fullName evidence="3">DUF3990 domain-containing protein</fullName>
    </recommendedName>
</protein>
<keyword evidence="2" id="KW-1185">Reference proteome</keyword>
<dbReference type="SUPFAM" id="SSF56399">
    <property type="entry name" value="ADP-ribosylation"/>
    <property type="match status" value="1"/>
</dbReference>
<reference evidence="2" key="1">
    <citation type="journal article" date="2019" name="Int. J. Syst. Evol. Microbiol.">
        <title>The Global Catalogue of Microorganisms (GCM) 10K type strain sequencing project: providing services to taxonomists for standard genome sequencing and annotation.</title>
        <authorList>
            <consortium name="The Broad Institute Genomics Platform"/>
            <consortium name="The Broad Institute Genome Sequencing Center for Infectious Disease"/>
            <person name="Wu L."/>
            <person name="Ma J."/>
        </authorList>
    </citation>
    <scope>NUCLEOTIDE SEQUENCE [LARGE SCALE GENOMIC DNA]</scope>
    <source>
        <strain evidence="2">JCM 18053</strain>
    </source>
</reference>
<dbReference type="RefSeq" id="WP_345735600.1">
    <property type="nucleotide sequence ID" value="NZ_BAABIA010000002.1"/>
</dbReference>
<evidence type="ECO:0000313" key="2">
    <source>
        <dbReference type="Proteomes" id="UP001499852"/>
    </source>
</evidence>
<sequence length="190" mass="21832">MPWSRYILGYHGCDAETAGKIAAGKDELRPSQNDYDWLGHGLYFWEDGYERALRWATEQSKSKRPQNRIKNPGVLGAVIDLGHCLDLIQVEYLDLVKDAHDRMLQLFAEIEKDPPINAGREMSLRKLDCAVFESLHQFSDNESQPRFNTVRAFFTEGEALYPTAGIRRLDHIQICVRDKASITGYFLPRQ</sequence>
<gene>
    <name evidence="1" type="ORF">GCM10023213_13480</name>
</gene>
<proteinExistence type="predicted"/>
<comment type="caution">
    <text evidence="1">The sequence shown here is derived from an EMBL/GenBank/DDBJ whole genome shotgun (WGS) entry which is preliminary data.</text>
</comment>
<dbReference type="Proteomes" id="UP001499852">
    <property type="component" value="Unassembled WGS sequence"/>
</dbReference>